<protein>
    <recommendedName>
        <fullName evidence="4">Hemolymph juvenile hormone-binding protein</fullName>
    </recommendedName>
</protein>
<dbReference type="GO" id="GO:0005615">
    <property type="term" value="C:extracellular space"/>
    <property type="evidence" value="ECO:0007669"/>
    <property type="project" value="TreeGrafter"/>
</dbReference>
<organism evidence="2 3">
    <name type="scientific">Atta cephalotes</name>
    <name type="common">Leafcutter ant</name>
    <dbReference type="NCBI Taxonomy" id="12957"/>
    <lineage>
        <taxon>Eukaryota</taxon>
        <taxon>Metazoa</taxon>
        <taxon>Ecdysozoa</taxon>
        <taxon>Arthropoda</taxon>
        <taxon>Hexapoda</taxon>
        <taxon>Insecta</taxon>
        <taxon>Pterygota</taxon>
        <taxon>Neoptera</taxon>
        <taxon>Endopterygota</taxon>
        <taxon>Hymenoptera</taxon>
        <taxon>Apocrita</taxon>
        <taxon>Aculeata</taxon>
        <taxon>Formicoidea</taxon>
        <taxon>Formicidae</taxon>
        <taxon>Myrmicinae</taxon>
        <taxon>Atta</taxon>
    </lineage>
</organism>
<evidence type="ECO:0000313" key="3">
    <source>
        <dbReference type="Proteomes" id="UP000005205"/>
    </source>
</evidence>
<dbReference type="EMBL" id="ADTU01010708">
    <property type="status" value="NOT_ANNOTATED_CDS"/>
    <property type="molecule type" value="Genomic_DNA"/>
</dbReference>
<keyword evidence="1" id="KW-0732">Signal</keyword>
<feature type="signal peptide" evidence="1">
    <location>
        <begin position="1"/>
        <end position="17"/>
    </location>
</feature>
<dbReference type="OrthoDB" id="8185902at2759"/>
<dbReference type="Pfam" id="PF06585">
    <property type="entry name" value="JHBP"/>
    <property type="match status" value="1"/>
</dbReference>
<dbReference type="STRING" id="12957.A0A158NB03"/>
<proteinExistence type="predicted"/>
<evidence type="ECO:0000313" key="2">
    <source>
        <dbReference type="EnsemblMetazoa" id="XP_012054711.1"/>
    </source>
</evidence>
<reference evidence="3" key="1">
    <citation type="journal article" date="2011" name="PLoS Genet.">
        <title>The genome sequence of the leaf-cutter ant Atta cephalotes reveals insights into its obligate symbiotic lifestyle.</title>
        <authorList>
            <person name="Suen G."/>
            <person name="Teiling C."/>
            <person name="Li L."/>
            <person name="Holt C."/>
            <person name="Abouheif E."/>
            <person name="Bornberg-Bauer E."/>
            <person name="Bouffard P."/>
            <person name="Caldera E.J."/>
            <person name="Cash E."/>
            <person name="Cavanaugh A."/>
            <person name="Denas O."/>
            <person name="Elhaik E."/>
            <person name="Fave M.J."/>
            <person name="Gadau J."/>
            <person name="Gibson J.D."/>
            <person name="Graur D."/>
            <person name="Grubbs K.J."/>
            <person name="Hagen D.E."/>
            <person name="Harkins T.T."/>
            <person name="Helmkampf M."/>
            <person name="Hu H."/>
            <person name="Johnson B.R."/>
            <person name="Kim J."/>
            <person name="Marsh S.E."/>
            <person name="Moeller J.A."/>
            <person name="Munoz-Torres M.C."/>
            <person name="Murphy M.C."/>
            <person name="Naughton M.C."/>
            <person name="Nigam S."/>
            <person name="Overson R."/>
            <person name="Rajakumar R."/>
            <person name="Reese J.T."/>
            <person name="Scott J.J."/>
            <person name="Smith C.R."/>
            <person name="Tao S."/>
            <person name="Tsutsui N.D."/>
            <person name="Viljakainen L."/>
            <person name="Wissler L."/>
            <person name="Yandell M.D."/>
            <person name="Zimmer F."/>
            <person name="Taylor J."/>
            <person name="Slater S.C."/>
            <person name="Clifton S.W."/>
            <person name="Warren W.C."/>
            <person name="Elsik C.G."/>
            <person name="Smith C.D."/>
            <person name="Weinstock G.M."/>
            <person name="Gerardo N.M."/>
            <person name="Currie C.R."/>
        </authorList>
    </citation>
    <scope>NUCLEOTIDE SEQUENCE [LARGE SCALE GENOMIC DNA]</scope>
</reference>
<dbReference type="AlphaFoldDB" id="A0A158NB03"/>
<name>A0A158NB03_ATTCE</name>
<dbReference type="InterPro" id="IPR038606">
    <property type="entry name" value="To_sf"/>
</dbReference>
<dbReference type="SMART" id="SM00700">
    <property type="entry name" value="JHBP"/>
    <property type="match status" value="1"/>
</dbReference>
<reference evidence="2" key="2">
    <citation type="submission" date="2016-04" db="UniProtKB">
        <authorList>
            <consortium name="EnsemblMetazoa"/>
        </authorList>
    </citation>
    <scope>IDENTIFICATION</scope>
</reference>
<dbReference type="InterPro" id="IPR010562">
    <property type="entry name" value="Haemolymph_juvenile_hormone-bd"/>
</dbReference>
<dbReference type="EnsemblMetazoa" id="XM_012199321.1">
    <property type="protein sequence ID" value="XP_012054711.1"/>
    <property type="gene ID" value="LOC105617767"/>
</dbReference>
<accession>A0A158NB03</accession>
<dbReference type="InParanoid" id="A0A158NB03"/>
<dbReference type="EMBL" id="ADTU01010709">
    <property type="status" value="NOT_ANNOTATED_CDS"/>
    <property type="molecule type" value="Genomic_DNA"/>
</dbReference>
<dbReference type="KEGG" id="acep:105617767"/>
<sequence length="242" mass="28033">MFAIIFTFTLMMAYTAAEIPSYIHICGRRNPNLDKCIIDSIDNLKDFICKGIPELNTPPLVPFFMKHITISDTDNAKLYLKDAEIIGLCDFTINSFHIDIDKLHFNMDLLFKHVRLNGTYDFDIRVLLPFVHKGPIYLTVDDVGAKGEVDMKLVTKNDKKYVYLSKINLKLDFKKLNYIFDMNEKQSTQLNEIISNFFGSNEEEFISKIKPSIEKEVSKQILIRANNIVKEFTFDELLPDRA</sequence>
<gene>
    <name evidence="2" type="primary">105617767</name>
</gene>
<dbReference type="eggNOG" id="ENOG502S3EM">
    <property type="taxonomic scope" value="Eukaryota"/>
</dbReference>
<evidence type="ECO:0008006" key="4">
    <source>
        <dbReference type="Google" id="ProtNLM"/>
    </source>
</evidence>
<keyword evidence="3" id="KW-1185">Reference proteome</keyword>
<dbReference type="PANTHER" id="PTHR11008:SF41">
    <property type="entry name" value="RE70318P"/>
    <property type="match status" value="1"/>
</dbReference>
<dbReference type="PANTHER" id="PTHR11008">
    <property type="entry name" value="PROTEIN TAKEOUT-LIKE PROTEIN"/>
    <property type="match status" value="1"/>
</dbReference>
<evidence type="ECO:0000256" key="1">
    <source>
        <dbReference type="SAM" id="SignalP"/>
    </source>
</evidence>
<dbReference type="Proteomes" id="UP000005205">
    <property type="component" value="Unassembled WGS sequence"/>
</dbReference>
<dbReference type="Gene3D" id="3.15.10.30">
    <property type="entry name" value="Haemolymph juvenile hormone binding protein"/>
    <property type="match status" value="1"/>
</dbReference>
<feature type="chain" id="PRO_5007628993" description="Hemolymph juvenile hormone-binding protein" evidence="1">
    <location>
        <begin position="18"/>
        <end position="242"/>
    </location>
</feature>